<evidence type="ECO:0000256" key="4">
    <source>
        <dbReference type="ARBA" id="ARBA00022519"/>
    </source>
</evidence>
<evidence type="ECO:0000256" key="6">
    <source>
        <dbReference type="ARBA" id="ARBA00022692"/>
    </source>
</evidence>
<dbReference type="Pfam" id="PF07264">
    <property type="entry name" value="EI24"/>
    <property type="match status" value="1"/>
</dbReference>
<dbReference type="InterPro" id="IPR059112">
    <property type="entry name" value="CysZ/EI24"/>
</dbReference>
<protein>
    <submittedName>
        <fullName evidence="11">EI24 domain-containing protein</fullName>
    </submittedName>
</protein>
<feature type="transmembrane region" description="Helical" evidence="10">
    <location>
        <begin position="152"/>
        <end position="178"/>
    </location>
</feature>
<organism evidence="11 12">
    <name type="scientific">Terrimonas rubra</name>
    <dbReference type="NCBI Taxonomy" id="1035890"/>
    <lineage>
        <taxon>Bacteria</taxon>
        <taxon>Pseudomonadati</taxon>
        <taxon>Bacteroidota</taxon>
        <taxon>Chitinophagia</taxon>
        <taxon>Chitinophagales</taxon>
        <taxon>Chitinophagaceae</taxon>
        <taxon>Terrimonas</taxon>
    </lineage>
</organism>
<keyword evidence="2" id="KW-0813">Transport</keyword>
<evidence type="ECO:0000256" key="2">
    <source>
        <dbReference type="ARBA" id="ARBA00022448"/>
    </source>
</evidence>
<evidence type="ECO:0000256" key="3">
    <source>
        <dbReference type="ARBA" id="ARBA00022475"/>
    </source>
</evidence>
<keyword evidence="12" id="KW-1185">Reference proteome</keyword>
<feature type="transmembrane region" description="Helical" evidence="10">
    <location>
        <begin position="74"/>
        <end position="98"/>
    </location>
</feature>
<keyword evidence="9 10" id="KW-0472">Membrane</keyword>
<keyword evidence="8" id="KW-0764">Sulfate transport</keyword>
<evidence type="ECO:0000256" key="10">
    <source>
        <dbReference type="SAM" id="Phobius"/>
    </source>
</evidence>
<keyword evidence="6 10" id="KW-0812">Transmembrane</keyword>
<evidence type="ECO:0000256" key="1">
    <source>
        <dbReference type="ARBA" id="ARBA00004141"/>
    </source>
</evidence>
<feature type="transmembrane region" description="Helical" evidence="10">
    <location>
        <begin position="24"/>
        <end position="47"/>
    </location>
</feature>
<dbReference type="RefSeq" id="WP_386094729.1">
    <property type="nucleotide sequence ID" value="NZ_JBHUOZ010000001.1"/>
</dbReference>
<evidence type="ECO:0000256" key="9">
    <source>
        <dbReference type="ARBA" id="ARBA00023136"/>
    </source>
</evidence>
<keyword evidence="3" id="KW-1003">Cell membrane</keyword>
<keyword evidence="5" id="KW-0028">Amino-acid biosynthesis</keyword>
<reference evidence="12" key="1">
    <citation type="journal article" date="2019" name="Int. J. Syst. Evol. Microbiol.">
        <title>The Global Catalogue of Microorganisms (GCM) 10K type strain sequencing project: providing services to taxonomists for standard genome sequencing and annotation.</title>
        <authorList>
            <consortium name="The Broad Institute Genomics Platform"/>
            <consortium name="The Broad Institute Genome Sequencing Center for Infectious Disease"/>
            <person name="Wu L."/>
            <person name="Ma J."/>
        </authorList>
    </citation>
    <scope>NUCLEOTIDE SEQUENCE [LARGE SCALE GENOMIC DNA]</scope>
    <source>
        <strain evidence="12">KCTC 23299</strain>
    </source>
</reference>
<sequence length="249" mass="28373">MLKEIIIAFQAYSKAHQFLKQYKLWNWVLIPGILYAALVITGMYFFWGYANDAITLLSNKLGIEAWLQNEHNTFLSFLFVMGGLVLRLLLMLLCIALFKYIILIIGSPVFTILSEKIESIIKGRTYEWNAATFKADCLKGIRTALRNLPRQLMYLLGLLVLALVPVIGWITPVIALLIECYYYGFSMLDYSMARQDGFTRKQSNKFISLHKGLAVGNGIIFYLMHLVIIFAPAYAIVAATLTIHEVRND</sequence>
<keyword evidence="7 10" id="KW-1133">Transmembrane helix</keyword>
<accession>A0ABW5ZZQ2</accession>
<dbReference type="EMBL" id="JBHUOZ010000001">
    <property type="protein sequence ID" value="MFD2918495.1"/>
    <property type="molecule type" value="Genomic_DNA"/>
</dbReference>
<evidence type="ECO:0000256" key="5">
    <source>
        <dbReference type="ARBA" id="ARBA00022605"/>
    </source>
</evidence>
<keyword evidence="4" id="KW-0997">Cell inner membrane</keyword>
<dbReference type="Proteomes" id="UP001597511">
    <property type="component" value="Unassembled WGS sequence"/>
</dbReference>
<evidence type="ECO:0000256" key="7">
    <source>
        <dbReference type="ARBA" id="ARBA00022989"/>
    </source>
</evidence>
<evidence type="ECO:0000313" key="11">
    <source>
        <dbReference type="EMBL" id="MFD2918495.1"/>
    </source>
</evidence>
<gene>
    <name evidence="11" type="ORF">ACFS6H_02165</name>
</gene>
<comment type="subcellular location">
    <subcellularLocation>
        <location evidence="1">Membrane</location>
        <topology evidence="1">Multi-pass membrane protein</topology>
    </subcellularLocation>
</comment>
<dbReference type="InterPro" id="IPR050480">
    <property type="entry name" value="CysZ-like"/>
</dbReference>
<comment type="caution">
    <text evidence="11">The sequence shown here is derived from an EMBL/GenBank/DDBJ whole genome shotgun (WGS) entry which is preliminary data.</text>
</comment>
<evidence type="ECO:0000313" key="12">
    <source>
        <dbReference type="Proteomes" id="UP001597511"/>
    </source>
</evidence>
<name>A0ABW5ZZQ2_9BACT</name>
<dbReference type="PANTHER" id="PTHR37468:SF1">
    <property type="entry name" value="SULFATE TRANSPORTER CYSZ"/>
    <property type="match status" value="1"/>
</dbReference>
<evidence type="ECO:0000256" key="8">
    <source>
        <dbReference type="ARBA" id="ARBA00023032"/>
    </source>
</evidence>
<proteinExistence type="predicted"/>
<dbReference type="PANTHER" id="PTHR37468">
    <property type="entry name" value="SULFATE TRANSPORTER CYSZ"/>
    <property type="match status" value="1"/>
</dbReference>
<feature type="transmembrane region" description="Helical" evidence="10">
    <location>
        <begin position="219"/>
        <end position="243"/>
    </location>
</feature>